<dbReference type="eggNOG" id="COG0346">
    <property type="taxonomic scope" value="Bacteria"/>
</dbReference>
<dbReference type="InterPro" id="IPR029068">
    <property type="entry name" value="Glyas_Bleomycin-R_OHBP_Dase"/>
</dbReference>
<dbReference type="InterPro" id="IPR004360">
    <property type="entry name" value="Glyas_Fos-R_dOase_dom"/>
</dbReference>
<evidence type="ECO:0000313" key="4">
    <source>
        <dbReference type="Proteomes" id="UP000006854"/>
    </source>
</evidence>
<dbReference type="InterPro" id="IPR037523">
    <property type="entry name" value="VOC_core"/>
</dbReference>
<dbReference type="AlphaFoldDB" id="F2RAM8"/>
<dbReference type="Pfam" id="PF00903">
    <property type="entry name" value="Glyoxalase"/>
    <property type="match status" value="1"/>
</dbReference>
<sequence>MPPSRREAAPRHPYGGPRIAPGVAAADDRDMVIGAHVILYTRDAEADRAFLRDVLGFEHVDAGGGWLIFKLPPAEVATHPTEGEPGVELYLMCEDLAQTLLDLEDKGVQVTRAIEEQHWGLLAAIRLPSGTELPLYEPRHPTAYDISP</sequence>
<dbReference type="EMBL" id="FR845719">
    <property type="protein sequence ID" value="CCA59097.1"/>
    <property type="molecule type" value="Genomic_DNA"/>
</dbReference>
<gene>
    <name evidence="3" type="ordered locus">SVEN_5811</name>
</gene>
<feature type="compositionally biased region" description="Basic and acidic residues" evidence="1">
    <location>
        <begin position="1"/>
        <end position="10"/>
    </location>
</feature>
<evidence type="ECO:0000313" key="3">
    <source>
        <dbReference type="EMBL" id="CCA59097.1"/>
    </source>
</evidence>
<proteinExistence type="predicted"/>
<feature type="domain" description="VOC" evidence="2">
    <location>
        <begin position="33"/>
        <end position="138"/>
    </location>
</feature>
<protein>
    <recommendedName>
        <fullName evidence="2">VOC domain-containing protein</fullName>
    </recommendedName>
</protein>
<dbReference type="PROSITE" id="PS51819">
    <property type="entry name" value="VOC"/>
    <property type="match status" value="1"/>
</dbReference>
<dbReference type="PATRIC" id="fig|953739.5.peg.1024"/>
<accession>F2RAM8</accession>
<evidence type="ECO:0000256" key="1">
    <source>
        <dbReference type="SAM" id="MobiDB-lite"/>
    </source>
</evidence>
<dbReference type="SUPFAM" id="SSF54593">
    <property type="entry name" value="Glyoxalase/Bleomycin resistance protein/Dihydroxybiphenyl dioxygenase"/>
    <property type="match status" value="1"/>
</dbReference>
<feature type="region of interest" description="Disordered" evidence="1">
    <location>
        <begin position="1"/>
        <end position="20"/>
    </location>
</feature>
<evidence type="ECO:0000259" key="2">
    <source>
        <dbReference type="PROSITE" id="PS51819"/>
    </source>
</evidence>
<name>F2RAM8_STRVP</name>
<dbReference type="HOGENOM" id="CLU_147450_0_0_11"/>
<keyword evidence="4" id="KW-1185">Reference proteome</keyword>
<dbReference type="Gene3D" id="3.10.180.10">
    <property type="entry name" value="2,3-Dihydroxybiphenyl 1,2-Dioxygenase, domain 1"/>
    <property type="match status" value="1"/>
</dbReference>
<dbReference type="STRING" id="953739.SVEN_5811"/>
<dbReference type="Proteomes" id="UP000006854">
    <property type="component" value="Chromosome"/>
</dbReference>
<dbReference type="KEGG" id="sve:SVEN_5811"/>
<reference evidence="3 4" key="1">
    <citation type="journal article" date="2011" name="BMC Genomics">
        <title>Genome-wide analysis of the role of GlnR in Streptomyces venezuelae provides new insights into global nitrogen regulation in actinomycetes.</title>
        <authorList>
            <person name="Pullan S.T."/>
            <person name="Bibb M.J."/>
            <person name="Merrick M."/>
        </authorList>
    </citation>
    <scope>NUCLEOTIDE SEQUENCE [LARGE SCALE GENOMIC DNA]</scope>
    <source>
        <strain evidence="4">ATCC 10712 / CBS 650.69 / DSM 40230 / JCM 4526 / NBRC 13096 / PD 04745</strain>
    </source>
</reference>
<organism evidence="3 4">
    <name type="scientific">Streptomyces venezuelae (strain ATCC 10712 / CBS 650.69 / DSM 40230 / JCM 4526 / NBRC 13096 / PD 04745)</name>
    <dbReference type="NCBI Taxonomy" id="953739"/>
    <lineage>
        <taxon>Bacteria</taxon>
        <taxon>Bacillati</taxon>
        <taxon>Actinomycetota</taxon>
        <taxon>Actinomycetes</taxon>
        <taxon>Kitasatosporales</taxon>
        <taxon>Streptomycetaceae</taxon>
        <taxon>Streptomyces</taxon>
    </lineage>
</organism>